<proteinExistence type="predicted"/>
<comment type="caution">
    <text evidence="1">The sequence shown here is derived from an EMBL/GenBank/DDBJ whole genome shotgun (WGS) entry which is preliminary data.</text>
</comment>
<gene>
    <name evidence="1" type="ORF">I5M27_02750</name>
</gene>
<dbReference type="Proteomes" id="UP000644147">
    <property type="component" value="Unassembled WGS sequence"/>
</dbReference>
<evidence type="ECO:0000313" key="2">
    <source>
        <dbReference type="Proteomes" id="UP000644147"/>
    </source>
</evidence>
<name>A0ABS1BY91_9BACT</name>
<reference evidence="1 2" key="1">
    <citation type="submission" date="2020-12" db="EMBL/GenBank/DDBJ databases">
        <title>Bacterial novel species Adhaeribacter sp. BT258 isolated from soil.</title>
        <authorList>
            <person name="Jung H.-Y."/>
        </authorList>
    </citation>
    <scope>NUCLEOTIDE SEQUENCE [LARGE SCALE GENOMIC DNA]</scope>
    <source>
        <strain evidence="1 2">BT258</strain>
    </source>
</reference>
<organism evidence="1 2">
    <name type="scientific">Adhaeribacter terrigena</name>
    <dbReference type="NCBI Taxonomy" id="2793070"/>
    <lineage>
        <taxon>Bacteria</taxon>
        <taxon>Pseudomonadati</taxon>
        <taxon>Bacteroidota</taxon>
        <taxon>Cytophagia</taxon>
        <taxon>Cytophagales</taxon>
        <taxon>Hymenobacteraceae</taxon>
        <taxon>Adhaeribacter</taxon>
    </lineage>
</organism>
<protein>
    <submittedName>
        <fullName evidence="1">Uncharacterized protein</fullName>
    </submittedName>
</protein>
<evidence type="ECO:0000313" key="1">
    <source>
        <dbReference type="EMBL" id="MBK0401886.1"/>
    </source>
</evidence>
<accession>A0ABS1BY91</accession>
<sequence length="292" mass="31134">MPVAGFTVFYTVNGGTPFSQIYTGSLVSGATTNFSFTTWANLSVAGTYNVEVTVTMTGDPVAANNATMYTVINTSYNGLPPVFDFEPGGNGIAQFKAITKTRSAISEDAGASFGSTSTKGMIIDGVNHTSWNVPTVVVDPWNSNAVNFSAVYICFSTTGGSANDSLLLTFDLKQLYKAANVNTNFRVTVNGAQVGPTYRPPFSGMPINWQKVKVDLSQYKNDPNIQIGLESSVKEAYANGAGTANLIDNIVIKRVTGPTCVKDDLLQSLVNVFPNPSAGLFNVSCRKEKPIR</sequence>
<keyword evidence="2" id="KW-1185">Reference proteome</keyword>
<dbReference type="RefSeq" id="WP_200504487.1">
    <property type="nucleotide sequence ID" value="NZ_JAEHFX010000001.1"/>
</dbReference>
<dbReference type="EMBL" id="JAEHFX010000001">
    <property type="protein sequence ID" value="MBK0401886.1"/>
    <property type="molecule type" value="Genomic_DNA"/>
</dbReference>